<dbReference type="EMBL" id="WJXA01000003">
    <property type="protein sequence ID" value="KAF7148610.1"/>
    <property type="molecule type" value="Genomic_DNA"/>
</dbReference>
<feature type="active site" evidence="7">
    <location>
        <position position="273"/>
    </location>
</feature>
<dbReference type="GO" id="GO:0045490">
    <property type="term" value="P:pectin catabolic process"/>
    <property type="evidence" value="ECO:0007669"/>
    <property type="project" value="UniProtKB-UniRule"/>
</dbReference>
<evidence type="ECO:0000313" key="11">
    <source>
        <dbReference type="Proteomes" id="UP000626092"/>
    </source>
</evidence>
<accession>A0A834HA96</accession>
<gene>
    <name evidence="10" type="ORF">RHSIM_Rhsim03G0038100</name>
</gene>
<dbReference type="PROSITE" id="PS00503">
    <property type="entry name" value="PECTINESTERASE_2"/>
    <property type="match status" value="1"/>
</dbReference>
<dbReference type="Gene3D" id="2.160.20.10">
    <property type="entry name" value="Single-stranded right-handed beta-helix, Pectin lyase-like"/>
    <property type="match status" value="1"/>
</dbReference>
<proteinExistence type="predicted"/>
<dbReference type="InterPro" id="IPR011050">
    <property type="entry name" value="Pectin_lyase_fold/virulence"/>
</dbReference>
<sequence length="435" mass="48752">MLEVITFLEELEIIKHSLISRGYNMNLRAAPDNLGVTKAQPSFAIVPRRLFTSLHFHERTTVGWNMIATGNLKTVLPAISCHPPGLVIALYLQQIDRWHAELLAILLLMMLCTSAHSQIMDIDVTVAKDGSGNFSKVQEAINHAPNFSPRRYKIQIREGIYIENITVPEHKINLMLVGDGMDKTTISGNRSTAGGTTPTYQTATAAIEGQGFVACDITFQNTAGPQDDRAVALRVEANHSAFYRCRFKGYQDTLYTRRESQFFRDCEIYGTVDIIFGDSSAVFQNCIIYALKPLVLQKNTITAQKREYPKENSGIIIHNCTIMASPELRQQGSKFKTFLGRPWGNFSRTIILQSFLDNLIDPGGWLEWEGKGHSVDKVDYAEYENRGPGASTVGRVKWARVINSSGEATKFTVRNFIEGDTWIPSIGIPYFLDLM</sequence>
<dbReference type="EC" id="3.1.1.11" evidence="2 8"/>
<evidence type="ECO:0000256" key="1">
    <source>
        <dbReference type="ARBA" id="ARBA00005184"/>
    </source>
</evidence>
<name>A0A834HA96_RHOSS</name>
<dbReference type="Proteomes" id="UP000626092">
    <property type="component" value="Unassembled WGS sequence"/>
</dbReference>
<dbReference type="Pfam" id="PF01095">
    <property type="entry name" value="Pectinesterase"/>
    <property type="match status" value="1"/>
</dbReference>
<keyword evidence="5" id="KW-0961">Cell wall biogenesis/degradation</keyword>
<dbReference type="UniPathway" id="UPA00545">
    <property type="reaction ID" value="UER00823"/>
</dbReference>
<keyword evidence="11" id="KW-1185">Reference proteome</keyword>
<evidence type="ECO:0000256" key="8">
    <source>
        <dbReference type="RuleBase" id="RU000589"/>
    </source>
</evidence>
<dbReference type="FunFam" id="2.160.20.10:FF:000001">
    <property type="entry name" value="Pectinesterase"/>
    <property type="match status" value="1"/>
</dbReference>
<dbReference type="AlphaFoldDB" id="A0A834HA96"/>
<dbReference type="OrthoDB" id="1936831at2759"/>
<dbReference type="InterPro" id="IPR000070">
    <property type="entry name" value="Pectinesterase_cat"/>
</dbReference>
<reference evidence="10" key="1">
    <citation type="submission" date="2019-11" db="EMBL/GenBank/DDBJ databases">
        <authorList>
            <person name="Liu Y."/>
            <person name="Hou J."/>
            <person name="Li T.-Q."/>
            <person name="Guan C.-H."/>
            <person name="Wu X."/>
            <person name="Wu H.-Z."/>
            <person name="Ling F."/>
            <person name="Zhang R."/>
            <person name="Shi X.-G."/>
            <person name="Ren J.-P."/>
            <person name="Chen E.-F."/>
            <person name="Sun J.-M."/>
        </authorList>
    </citation>
    <scope>NUCLEOTIDE SEQUENCE</scope>
    <source>
        <strain evidence="10">Adult_tree_wgs_1</strain>
        <tissue evidence="10">Leaves</tissue>
    </source>
</reference>
<dbReference type="InterPro" id="IPR012334">
    <property type="entry name" value="Pectin_lyas_fold"/>
</dbReference>
<organism evidence="10 11">
    <name type="scientific">Rhododendron simsii</name>
    <name type="common">Sims's rhododendron</name>
    <dbReference type="NCBI Taxonomy" id="118357"/>
    <lineage>
        <taxon>Eukaryota</taxon>
        <taxon>Viridiplantae</taxon>
        <taxon>Streptophyta</taxon>
        <taxon>Embryophyta</taxon>
        <taxon>Tracheophyta</taxon>
        <taxon>Spermatophyta</taxon>
        <taxon>Magnoliopsida</taxon>
        <taxon>eudicotyledons</taxon>
        <taxon>Gunneridae</taxon>
        <taxon>Pentapetalae</taxon>
        <taxon>asterids</taxon>
        <taxon>Ericales</taxon>
        <taxon>Ericaceae</taxon>
        <taxon>Ericoideae</taxon>
        <taxon>Rhodoreae</taxon>
        <taxon>Rhododendron</taxon>
    </lineage>
</organism>
<dbReference type="GO" id="GO:0030599">
    <property type="term" value="F:pectinesterase activity"/>
    <property type="evidence" value="ECO:0007669"/>
    <property type="project" value="UniProtKB-UniRule"/>
</dbReference>
<feature type="domain" description="Pectinesterase catalytic" evidence="9">
    <location>
        <begin position="123"/>
        <end position="420"/>
    </location>
</feature>
<keyword evidence="4 8" id="KW-0063">Aspartyl esterase</keyword>
<dbReference type="PANTHER" id="PTHR31707">
    <property type="entry name" value="PECTINESTERASE"/>
    <property type="match status" value="1"/>
</dbReference>
<dbReference type="GO" id="GO:0042545">
    <property type="term" value="P:cell wall modification"/>
    <property type="evidence" value="ECO:0007669"/>
    <property type="project" value="UniProtKB-UniRule"/>
</dbReference>
<keyword evidence="3 8" id="KW-0378">Hydrolase</keyword>
<evidence type="ECO:0000256" key="4">
    <source>
        <dbReference type="ARBA" id="ARBA00023085"/>
    </source>
</evidence>
<evidence type="ECO:0000256" key="7">
    <source>
        <dbReference type="PROSITE-ProRule" id="PRU10040"/>
    </source>
</evidence>
<evidence type="ECO:0000256" key="2">
    <source>
        <dbReference type="ARBA" id="ARBA00013229"/>
    </source>
</evidence>
<comment type="caution">
    <text evidence="10">The sequence shown here is derived from an EMBL/GenBank/DDBJ whole genome shotgun (WGS) entry which is preliminary data.</text>
</comment>
<evidence type="ECO:0000256" key="5">
    <source>
        <dbReference type="ARBA" id="ARBA00023316"/>
    </source>
</evidence>
<evidence type="ECO:0000256" key="3">
    <source>
        <dbReference type="ARBA" id="ARBA00022801"/>
    </source>
</evidence>
<dbReference type="SUPFAM" id="SSF51126">
    <property type="entry name" value="Pectin lyase-like"/>
    <property type="match status" value="1"/>
</dbReference>
<comment type="catalytic activity">
    <reaction evidence="6 8">
        <text>[(1-&gt;4)-alpha-D-galacturonosyl methyl ester](n) + n H2O = [(1-&gt;4)-alpha-D-galacturonosyl](n) + n methanol + n H(+)</text>
        <dbReference type="Rhea" id="RHEA:22380"/>
        <dbReference type="Rhea" id="RHEA-COMP:14570"/>
        <dbReference type="Rhea" id="RHEA-COMP:14573"/>
        <dbReference type="ChEBI" id="CHEBI:15377"/>
        <dbReference type="ChEBI" id="CHEBI:15378"/>
        <dbReference type="ChEBI" id="CHEBI:17790"/>
        <dbReference type="ChEBI" id="CHEBI:140522"/>
        <dbReference type="ChEBI" id="CHEBI:140523"/>
        <dbReference type="EC" id="3.1.1.11"/>
    </reaction>
</comment>
<protein>
    <recommendedName>
        <fullName evidence="2 8">Pectinesterase</fullName>
        <ecNumber evidence="2 8">3.1.1.11</ecNumber>
    </recommendedName>
</protein>
<evidence type="ECO:0000313" key="10">
    <source>
        <dbReference type="EMBL" id="KAF7148610.1"/>
    </source>
</evidence>
<dbReference type="InterPro" id="IPR033131">
    <property type="entry name" value="Pectinesterase_Asp_AS"/>
</dbReference>
<evidence type="ECO:0000259" key="9">
    <source>
        <dbReference type="Pfam" id="PF01095"/>
    </source>
</evidence>
<comment type="pathway">
    <text evidence="1 8">Glycan metabolism; pectin degradation; 2-dehydro-3-deoxy-D-gluconate from pectin: step 1/5.</text>
</comment>
<evidence type="ECO:0000256" key="6">
    <source>
        <dbReference type="ARBA" id="ARBA00047928"/>
    </source>
</evidence>